<evidence type="ECO:0000256" key="1">
    <source>
        <dbReference type="ARBA" id="ARBA00009570"/>
    </source>
</evidence>
<evidence type="ECO:0000313" key="4">
    <source>
        <dbReference type="Proteomes" id="UP000246145"/>
    </source>
</evidence>
<protein>
    <submittedName>
        <fullName evidence="3">Benzoate/toluate 1,2-dioxygenase beta subunit</fullName>
    </submittedName>
</protein>
<keyword evidence="3" id="KW-0223">Dioxygenase</keyword>
<dbReference type="RefSeq" id="WP_116518928.1">
    <property type="nucleotide sequence ID" value="NZ_JACCEX010000004.1"/>
</dbReference>
<gene>
    <name evidence="3" type="ORF">C7440_2712</name>
</gene>
<sequence>MLFDIDFDVSTDEKKDITVPLETHHRVQQFIYNEARLLDERQWQRWLDLWTEDGMYWIPQQHGQASPFDHISLCWDNGMLRELRMRTLENPRNWAQQPITHTSRVVGSVMIDGTDADGCLIVRSAFHLTEWRKDALRHMAGSYIHKLVAHDDSWRIRLKQVNLVNCDDVHSAIQVYI</sequence>
<dbReference type="Proteomes" id="UP000246145">
    <property type="component" value="Unassembled WGS sequence"/>
</dbReference>
<evidence type="ECO:0000256" key="2">
    <source>
        <dbReference type="ARBA" id="ARBA00023002"/>
    </source>
</evidence>
<dbReference type="InterPro" id="IPR032710">
    <property type="entry name" value="NTF2-like_dom_sf"/>
</dbReference>
<dbReference type="STRING" id="1231391.GCA_000308195_01105"/>
<dbReference type="SUPFAM" id="SSF54427">
    <property type="entry name" value="NTF2-like"/>
    <property type="match status" value="1"/>
</dbReference>
<dbReference type="AlphaFoldDB" id="A0A2U1CJJ4"/>
<dbReference type="PANTHER" id="PTHR41534:SF1">
    <property type="entry name" value="BLR3401 PROTEIN"/>
    <property type="match status" value="1"/>
</dbReference>
<dbReference type="OrthoDB" id="7062869at2"/>
<dbReference type="GO" id="GO:0051213">
    <property type="term" value="F:dioxygenase activity"/>
    <property type="evidence" value="ECO:0007669"/>
    <property type="project" value="UniProtKB-KW"/>
</dbReference>
<evidence type="ECO:0000313" key="3">
    <source>
        <dbReference type="EMBL" id="PVY61162.1"/>
    </source>
</evidence>
<dbReference type="Pfam" id="PF00866">
    <property type="entry name" value="Ring_hydroxyl_B"/>
    <property type="match status" value="1"/>
</dbReference>
<reference evidence="3 4" key="1">
    <citation type="submission" date="2018-04" db="EMBL/GenBank/DDBJ databases">
        <title>Genomic Encyclopedia of Type Strains, Phase IV (KMG-IV): sequencing the most valuable type-strain genomes for metagenomic binning, comparative biology and taxonomic classification.</title>
        <authorList>
            <person name="Goeker M."/>
        </authorList>
    </citation>
    <scope>NUCLEOTIDE SEQUENCE [LARGE SCALE GENOMIC DNA]</scope>
    <source>
        <strain evidence="3 4">DSM 10065</strain>
    </source>
</reference>
<comment type="similarity">
    <text evidence="1">Belongs to the bacterial ring-hydroxylating dioxygenase beta subunit family.</text>
</comment>
<dbReference type="InterPro" id="IPR000391">
    <property type="entry name" value="Rng_hydr_dOase-bsu"/>
</dbReference>
<dbReference type="CDD" id="cd00667">
    <property type="entry name" value="ring_hydroxylating_dioxygenases_beta"/>
    <property type="match status" value="1"/>
</dbReference>
<dbReference type="GO" id="GO:0019380">
    <property type="term" value="P:3-phenylpropionate catabolic process"/>
    <property type="evidence" value="ECO:0007669"/>
    <property type="project" value="TreeGrafter"/>
</dbReference>
<keyword evidence="4" id="KW-1185">Reference proteome</keyword>
<name>A0A2U1CJJ4_9BURK</name>
<keyword evidence="2" id="KW-0560">Oxidoreductase</keyword>
<proteinExistence type="inferred from homology"/>
<dbReference type="EMBL" id="QEKO01000004">
    <property type="protein sequence ID" value="PVY61162.1"/>
    <property type="molecule type" value="Genomic_DNA"/>
</dbReference>
<dbReference type="PANTHER" id="PTHR41534">
    <property type="entry name" value="BLR3401 PROTEIN"/>
    <property type="match status" value="1"/>
</dbReference>
<comment type="caution">
    <text evidence="3">The sequence shown here is derived from an EMBL/GenBank/DDBJ whole genome shotgun (WGS) entry which is preliminary data.</text>
</comment>
<accession>A0A2U1CJJ4</accession>
<dbReference type="Gene3D" id="3.10.450.50">
    <property type="match status" value="1"/>
</dbReference>
<organism evidence="3 4">
    <name type="scientific">Pusillimonas noertemannii</name>
    <dbReference type="NCBI Taxonomy" id="305977"/>
    <lineage>
        <taxon>Bacteria</taxon>
        <taxon>Pseudomonadati</taxon>
        <taxon>Pseudomonadota</taxon>
        <taxon>Betaproteobacteria</taxon>
        <taxon>Burkholderiales</taxon>
        <taxon>Alcaligenaceae</taxon>
        <taxon>Pusillimonas</taxon>
    </lineage>
</organism>